<dbReference type="EMBL" id="JAGGLT010000033">
    <property type="protein sequence ID" value="MBP2073052.1"/>
    <property type="molecule type" value="Genomic_DNA"/>
</dbReference>
<evidence type="ECO:0000313" key="2">
    <source>
        <dbReference type="Proteomes" id="UP001166402"/>
    </source>
</evidence>
<keyword evidence="2" id="KW-1185">Reference proteome</keyword>
<evidence type="ECO:0000313" key="1">
    <source>
        <dbReference type="EMBL" id="MBP2073052.1"/>
    </source>
</evidence>
<proteinExistence type="predicted"/>
<dbReference type="RefSeq" id="WP_150200977.1">
    <property type="nucleotide sequence ID" value="NZ_JAGGLT010000033.1"/>
</dbReference>
<dbReference type="PROSITE" id="PS51257">
    <property type="entry name" value="PROKAR_LIPOPROTEIN"/>
    <property type="match status" value="1"/>
</dbReference>
<name>A0ABS4NHB0_9THEO</name>
<sequence>MKIRSFLIFVSILSIIIVFAGCNLSQKITTTNPLKITQNDKKIILNYLDTKTNDIAYPNKEKMYSAFELLGTDKDKIYIWLVKEEYIKTGTNLERGQGVSLPVVLKIKKNSKGISIISHDFPKDGVNYNKDVKKLFPANIRFPNNEEIKNLVKVTETRAEEDLKNSPIK</sequence>
<gene>
    <name evidence="1" type="ORF">J2Z80_002604</name>
</gene>
<accession>A0ABS4NHB0</accession>
<organism evidence="1 2">
    <name type="scientific">Thermoanaerobacterium butyriciformans</name>
    <dbReference type="NCBI Taxonomy" id="1702242"/>
    <lineage>
        <taxon>Bacteria</taxon>
        <taxon>Bacillati</taxon>
        <taxon>Bacillota</taxon>
        <taxon>Clostridia</taxon>
        <taxon>Thermoanaerobacterales</taxon>
        <taxon>Thermoanaerobacteraceae</taxon>
        <taxon>Thermoanaerobacterium</taxon>
    </lineage>
</organism>
<reference evidence="1" key="1">
    <citation type="submission" date="2021-03" db="EMBL/GenBank/DDBJ databases">
        <title>Genomic Encyclopedia of Type Strains, Phase IV (KMG-IV): sequencing the most valuable type-strain genomes for metagenomic binning, comparative biology and taxonomic classification.</title>
        <authorList>
            <person name="Goeker M."/>
        </authorList>
    </citation>
    <scope>NUCLEOTIDE SEQUENCE</scope>
    <source>
        <strain evidence="1">DSM 101588</strain>
    </source>
</reference>
<comment type="caution">
    <text evidence="1">The sequence shown here is derived from an EMBL/GenBank/DDBJ whole genome shotgun (WGS) entry which is preliminary data.</text>
</comment>
<evidence type="ECO:0008006" key="3">
    <source>
        <dbReference type="Google" id="ProtNLM"/>
    </source>
</evidence>
<dbReference type="Proteomes" id="UP001166402">
    <property type="component" value="Unassembled WGS sequence"/>
</dbReference>
<protein>
    <recommendedName>
        <fullName evidence="3">Lipoprotein</fullName>
    </recommendedName>
</protein>